<dbReference type="STRING" id="476157.GCA_001663155_00236"/>
<dbReference type="AlphaFoldDB" id="A0A562UTH4"/>
<reference evidence="1 2" key="1">
    <citation type="submission" date="2019-07" db="EMBL/GenBank/DDBJ databases">
        <title>Genomic Encyclopedia of Archaeal and Bacterial Type Strains, Phase II (KMG-II): from individual species to whole genera.</title>
        <authorList>
            <person name="Goeker M."/>
        </authorList>
    </citation>
    <scope>NUCLEOTIDE SEQUENCE [LARGE SCALE GENOMIC DNA]</scope>
    <source>
        <strain evidence="1 2">ATCC BAA-2084</strain>
    </source>
</reference>
<accession>A0A562UTH4</accession>
<dbReference type="OrthoDB" id="7427275at2"/>
<evidence type="ECO:0000313" key="2">
    <source>
        <dbReference type="Proteomes" id="UP000320547"/>
    </source>
</evidence>
<keyword evidence="2" id="KW-1185">Reference proteome</keyword>
<evidence type="ECO:0000313" key="1">
    <source>
        <dbReference type="EMBL" id="TWJ08888.1"/>
    </source>
</evidence>
<gene>
    <name evidence="1" type="ORF">JN10_0508</name>
</gene>
<organism evidence="1 2">
    <name type="scientific">Altererythrobacter ishigakiensis</name>
    <dbReference type="NCBI Taxonomy" id="476157"/>
    <lineage>
        <taxon>Bacteria</taxon>
        <taxon>Pseudomonadati</taxon>
        <taxon>Pseudomonadota</taxon>
        <taxon>Alphaproteobacteria</taxon>
        <taxon>Sphingomonadales</taxon>
        <taxon>Erythrobacteraceae</taxon>
        <taxon>Altererythrobacter</taxon>
    </lineage>
</organism>
<name>A0A562UTH4_9SPHN</name>
<dbReference type="EMBL" id="VLLK01000001">
    <property type="protein sequence ID" value="TWJ08888.1"/>
    <property type="molecule type" value="Genomic_DNA"/>
</dbReference>
<proteinExistence type="predicted"/>
<sequence length="152" mass="16715">MSEALARFEAEWLPRLNAGARTSFQHGLTQPDAGLHSAVADAFVQKHGYLPIGFNWELLDAHGDSDSPRTAFGEITKAIANDISNPSKEWLGFTAASRCAQDFLSAFDSSSLTVVSNRYDGLWNPISNVSVEWGFVCFDDKHIALLLIAEQR</sequence>
<dbReference type="Proteomes" id="UP000320547">
    <property type="component" value="Unassembled WGS sequence"/>
</dbReference>
<comment type="caution">
    <text evidence="1">The sequence shown here is derived from an EMBL/GenBank/DDBJ whole genome shotgun (WGS) entry which is preliminary data.</text>
</comment>
<protein>
    <submittedName>
        <fullName evidence="1">Uncharacterized protein</fullName>
    </submittedName>
</protein>
<dbReference type="RefSeq" id="WP_067596576.1">
    <property type="nucleotide sequence ID" value="NZ_CP015963.1"/>
</dbReference>